<evidence type="ECO:0000256" key="1">
    <source>
        <dbReference type="SAM" id="SignalP"/>
    </source>
</evidence>
<evidence type="ECO:0008006" key="4">
    <source>
        <dbReference type="Google" id="ProtNLM"/>
    </source>
</evidence>
<proteinExistence type="predicted"/>
<reference evidence="2 3" key="1">
    <citation type="journal article" date="2016" name="Nat. Commun.">
        <title>Extremotolerant tardigrade genome and improved radiotolerance of human cultured cells by tardigrade-unique protein.</title>
        <authorList>
            <person name="Hashimoto T."/>
            <person name="Horikawa D.D."/>
            <person name="Saito Y."/>
            <person name="Kuwahara H."/>
            <person name="Kozuka-Hata H."/>
            <person name="Shin-I T."/>
            <person name="Minakuchi Y."/>
            <person name="Ohishi K."/>
            <person name="Motoyama A."/>
            <person name="Aizu T."/>
            <person name="Enomoto A."/>
            <person name="Kondo K."/>
            <person name="Tanaka S."/>
            <person name="Hara Y."/>
            <person name="Koshikawa S."/>
            <person name="Sagara H."/>
            <person name="Miura T."/>
            <person name="Yokobori S."/>
            <person name="Miyagawa K."/>
            <person name="Suzuki Y."/>
            <person name="Kubo T."/>
            <person name="Oyama M."/>
            <person name="Kohara Y."/>
            <person name="Fujiyama A."/>
            <person name="Arakawa K."/>
            <person name="Katayama T."/>
            <person name="Toyoda A."/>
            <person name="Kunieda T."/>
        </authorList>
    </citation>
    <scope>NUCLEOTIDE SEQUENCE [LARGE SCALE GENOMIC DNA]</scope>
    <source>
        <strain evidence="2 3">YOKOZUNA-1</strain>
    </source>
</reference>
<dbReference type="AlphaFoldDB" id="A0A1D1VHZ4"/>
<name>A0A1D1VHZ4_RAMVA</name>
<organism evidence="2 3">
    <name type="scientific">Ramazzottius varieornatus</name>
    <name type="common">Water bear</name>
    <name type="synonym">Tardigrade</name>
    <dbReference type="NCBI Taxonomy" id="947166"/>
    <lineage>
        <taxon>Eukaryota</taxon>
        <taxon>Metazoa</taxon>
        <taxon>Ecdysozoa</taxon>
        <taxon>Tardigrada</taxon>
        <taxon>Eutardigrada</taxon>
        <taxon>Parachela</taxon>
        <taxon>Hypsibioidea</taxon>
        <taxon>Ramazzottiidae</taxon>
        <taxon>Ramazzottius</taxon>
    </lineage>
</organism>
<feature type="chain" id="PRO_5008898439" description="Receptor ligand binding region domain-containing protein" evidence="1">
    <location>
        <begin position="18"/>
        <end position="115"/>
    </location>
</feature>
<keyword evidence="1" id="KW-0732">Signal</keyword>
<gene>
    <name evidence="2" type="primary">RvY_11265-1</name>
    <name evidence="2" type="synonym">RvY_11265.1</name>
    <name evidence="2" type="ORF">RvY_11265</name>
</gene>
<keyword evidence="3" id="KW-1185">Reference proteome</keyword>
<accession>A0A1D1VHZ4</accession>
<feature type="signal peptide" evidence="1">
    <location>
        <begin position="1"/>
        <end position="17"/>
    </location>
</feature>
<evidence type="ECO:0000313" key="2">
    <source>
        <dbReference type="EMBL" id="GAV00416.1"/>
    </source>
</evidence>
<dbReference type="EMBL" id="BDGG01000006">
    <property type="protein sequence ID" value="GAV00416.1"/>
    <property type="molecule type" value="Genomic_DNA"/>
</dbReference>
<sequence>MSGLGLLKINFVILTLGEDVNYGFYATAPMYDIAFDRAALKYPELYSRTTRRVLYQKNVKDCASAGSDMLDVAGKMFDLVTDQDGITILLSPGCSLEVMALADFAREMDVTLIGR</sequence>
<protein>
    <recommendedName>
        <fullName evidence="4">Receptor ligand binding region domain-containing protein</fullName>
    </recommendedName>
</protein>
<dbReference type="OrthoDB" id="10619047at2759"/>
<evidence type="ECO:0000313" key="3">
    <source>
        <dbReference type="Proteomes" id="UP000186922"/>
    </source>
</evidence>
<dbReference type="Proteomes" id="UP000186922">
    <property type="component" value="Unassembled WGS sequence"/>
</dbReference>
<comment type="caution">
    <text evidence="2">The sequence shown here is derived from an EMBL/GenBank/DDBJ whole genome shotgun (WGS) entry which is preliminary data.</text>
</comment>